<protein>
    <submittedName>
        <fullName evidence="3">Cell surface protein</fullName>
    </submittedName>
</protein>
<feature type="repeat" description="NHL" evidence="2">
    <location>
        <begin position="160"/>
        <end position="200"/>
    </location>
</feature>
<dbReference type="PANTHER" id="PTHR24104">
    <property type="entry name" value="E3 UBIQUITIN-PROTEIN LIGASE NHLRC1-RELATED"/>
    <property type="match status" value="1"/>
</dbReference>
<name>A0AAV7JJ77_9METZ</name>
<dbReference type="PANTHER" id="PTHR24104:SF25">
    <property type="entry name" value="PROTEIN LIN-41"/>
    <property type="match status" value="1"/>
</dbReference>
<dbReference type="Pfam" id="PF17170">
    <property type="entry name" value="DUF5128"/>
    <property type="match status" value="1"/>
</dbReference>
<evidence type="ECO:0000256" key="2">
    <source>
        <dbReference type="PROSITE-ProRule" id="PRU00504"/>
    </source>
</evidence>
<keyword evidence="1" id="KW-0677">Repeat</keyword>
<dbReference type="SUPFAM" id="SSF63829">
    <property type="entry name" value="Calcium-dependent phosphotriesterase"/>
    <property type="match status" value="1"/>
</dbReference>
<evidence type="ECO:0000313" key="4">
    <source>
        <dbReference type="Proteomes" id="UP001165289"/>
    </source>
</evidence>
<dbReference type="GO" id="GO:0000209">
    <property type="term" value="P:protein polyubiquitination"/>
    <property type="evidence" value="ECO:0007669"/>
    <property type="project" value="TreeGrafter"/>
</dbReference>
<feature type="repeat" description="NHL" evidence="2">
    <location>
        <begin position="244"/>
        <end position="288"/>
    </location>
</feature>
<dbReference type="PROSITE" id="PS51125">
    <property type="entry name" value="NHL"/>
    <property type="match status" value="3"/>
</dbReference>
<reference evidence="3 4" key="1">
    <citation type="journal article" date="2023" name="BMC Biol.">
        <title>The compact genome of the sponge Oopsacas minuta (Hexactinellida) is lacking key metazoan core genes.</title>
        <authorList>
            <person name="Santini S."/>
            <person name="Schenkelaars Q."/>
            <person name="Jourda C."/>
            <person name="Duchesne M."/>
            <person name="Belahbib H."/>
            <person name="Rocher C."/>
            <person name="Selva M."/>
            <person name="Riesgo A."/>
            <person name="Vervoort M."/>
            <person name="Leys S.P."/>
            <person name="Kodjabachian L."/>
            <person name="Le Bivic A."/>
            <person name="Borchiellini C."/>
            <person name="Claverie J.M."/>
            <person name="Renard E."/>
        </authorList>
    </citation>
    <scope>NUCLEOTIDE SEQUENCE [LARGE SCALE GENOMIC DNA]</scope>
    <source>
        <strain evidence="3">SPO-2</strain>
    </source>
</reference>
<dbReference type="Proteomes" id="UP001165289">
    <property type="component" value="Unassembled WGS sequence"/>
</dbReference>
<evidence type="ECO:0000256" key="1">
    <source>
        <dbReference type="ARBA" id="ARBA00022737"/>
    </source>
</evidence>
<evidence type="ECO:0000313" key="3">
    <source>
        <dbReference type="EMBL" id="KAI6648961.1"/>
    </source>
</evidence>
<dbReference type="InterPro" id="IPR050952">
    <property type="entry name" value="TRIM-NHL_E3_ligases"/>
</dbReference>
<gene>
    <name evidence="3" type="ORF">LOD99_7034</name>
</gene>
<proteinExistence type="predicted"/>
<organism evidence="3 4">
    <name type="scientific">Oopsacas minuta</name>
    <dbReference type="NCBI Taxonomy" id="111878"/>
    <lineage>
        <taxon>Eukaryota</taxon>
        <taxon>Metazoa</taxon>
        <taxon>Porifera</taxon>
        <taxon>Hexactinellida</taxon>
        <taxon>Hexasterophora</taxon>
        <taxon>Lyssacinosida</taxon>
        <taxon>Leucopsacidae</taxon>
        <taxon>Oopsacas</taxon>
    </lineage>
</organism>
<dbReference type="Gene3D" id="2.120.10.30">
    <property type="entry name" value="TolB, C-terminal domain"/>
    <property type="match status" value="2"/>
</dbReference>
<feature type="repeat" description="NHL" evidence="2">
    <location>
        <begin position="379"/>
        <end position="420"/>
    </location>
</feature>
<dbReference type="CDD" id="cd05819">
    <property type="entry name" value="NHL"/>
    <property type="match status" value="1"/>
</dbReference>
<dbReference type="GO" id="GO:0061630">
    <property type="term" value="F:ubiquitin protein ligase activity"/>
    <property type="evidence" value="ECO:0007669"/>
    <property type="project" value="TreeGrafter"/>
</dbReference>
<dbReference type="InterPro" id="IPR001258">
    <property type="entry name" value="NHL_repeat"/>
</dbReference>
<sequence>MDQRCPRKQKLKETYIFQLYQIASKQTKFPEQIKESRRKIRDCFKRSHEALQLRESILLSHIDEIEKDYNIKNQEMQELLEALRIESLINKQIEELTVDTDSSIAFEWNNQFETNIEQLGSIKLNSQTIISPNHTFPPQVKPVVPDYKAKQLPTAYCCNHSNKKVPGELNYPRGIAIHYQTGNIYIADRDNNRVQVFTSNGDYLFMFSENMYGPVGICISQSKVFVTQYLGHCINKYELEGKLIKSVGSYGNGEAQLDVPLGLDVSDRNSNVYVCDFLNNRVQIFSQELKFHSILEIDLFNHPRDVKVTRDRVLVLDMSDPCMFVFNSDHVLTSRLITSGDGEQTKLPLRFDIDRDHNIIMSDYNNHCVYIFNQEGEQIHKFGKKGQGIGEFYHPGGIALNNTGHIIVVCSKNTNCLQFF</sequence>
<dbReference type="AlphaFoldDB" id="A0AAV7JJ77"/>
<dbReference type="InterPro" id="IPR011042">
    <property type="entry name" value="6-blade_b-propeller_TolB-like"/>
</dbReference>
<comment type="caution">
    <text evidence="3">The sequence shown here is derived from an EMBL/GenBank/DDBJ whole genome shotgun (WGS) entry which is preliminary data.</text>
</comment>
<accession>A0AAV7JJ77</accession>
<dbReference type="Pfam" id="PF01436">
    <property type="entry name" value="NHL"/>
    <property type="match status" value="1"/>
</dbReference>
<keyword evidence="4" id="KW-1185">Reference proteome</keyword>
<dbReference type="EMBL" id="JAKMXF010000324">
    <property type="protein sequence ID" value="KAI6648961.1"/>
    <property type="molecule type" value="Genomic_DNA"/>
</dbReference>
<dbReference type="GO" id="GO:0043161">
    <property type="term" value="P:proteasome-mediated ubiquitin-dependent protein catabolic process"/>
    <property type="evidence" value="ECO:0007669"/>
    <property type="project" value="TreeGrafter"/>
</dbReference>